<keyword evidence="5" id="KW-0067">ATP-binding</keyword>
<dbReference type="SMART" id="SM00487">
    <property type="entry name" value="DEXDc"/>
    <property type="match status" value="1"/>
</dbReference>
<evidence type="ECO:0000256" key="2">
    <source>
        <dbReference type="SAM" id="MobiDB-lite"/>
    </source>
</evidence>
<dbReference type="GO" id="GO:0005524">
    <property type="term" value="F:ATP binding"/>
    <property type="evidence" value="ECO:0007669"/>
    <property type="project" value="InterPro"/>
</dbReference>
<dbReference type="SMART" id="SM00490">
    <property type="entry name" value="HELICc"/>
    <property type="match status" value="1"/>
</dbReference>
<protein>
    <submittedName>
        <fullName evidence="5">Helicase SNF2</fullName>
    </submittedName>
</protein>
<dbReference type="Gene3D" id="3.40.50.300">
    <property type="entry name" value="P-loop containing nucleotide triphosphate hydrolases"/>
    <property type="match status" value="1"/>
</dbReference>
<feature type="domain" description="Helicase ATP-binding" evidence="3">
    <location>
        <begin position="588"/>
        <end position="750"/>
    </location>
</feature>
<dbReference type="InterPro" id="IPR027417">
    <property type="entry name" value="P-loop_NTPase"/>
</dbReference>
<evidence type="ECO:0000313" key="5">
    <source>
        <dbReference type="EMBL" id="BAS29154.1"/>
    </source>
</evidence>
<reference evidence="6" key="2">
    <citation type="journal article" date="2016" name="Int. J. Syst. Evol. Microbiol.">
        <title>Complete genome sequence and cell structure of Limnochorda pilosa, a Gram-negative spore-former within the phylum Firmicutes.</title>
        <authorList>
            <person name="Watanabe M."/>
            <person name="Kojima H."/>
            <person name="Fukui M."/>
        </authorList>
    </citation>
    <scope>NUCLEOTIDE SEQUENCE [LARGE SCALE GENOMIC DNA]</scope>
    <source>
        <strain evidence="6">HC45</strain>
    </source>
</reference>
<dbReference type="InterPro" id="IPR014001">
    <property type="entry name" value="Helicase_ATP-bd"/>
</dbReference>
<evidence type="ECO:0000259" key="4">
    <source>
        <dbReference type="PROSITE" id="PS51194"/>
    </source>
</evidence>
<dbReference type="Gene3D" id="3.40.50.10810">
    <property type="entry name" value="Tandem AAA-ATPase domain"/>
    <property type="match status" value="1"/>
</dbReference>
<keyword evidence="5" id="KW-0547">Nucleotide-binding</keyword>
<evidence type="ECO:0000313" key="6">
    <source>
        <dbReference type="Proteomes" id="UP000065807"/>
    </source>
</evidence>
<dbReference type="InterPro" id="IPR038718">
    <property type="entry name" value="SNF2-like_sf"/>
</dbReference>
<dbReference type="InterPro" id="IPR001650">
    <property type="entry name" value="Helicase_C-like"/>
</dbReference>
<name>A0A0K2SQT0_LIMPI</name>
<dbReference type="PROSITE" id="PS51192">
    <property type="entry name" value="HELICASE_ATP_BIND_1"/>
    <property type="match status" value="1"/>
</dbReference>
<dbReference type="STRING" id="1555112.LIP_3342"/>
<sequence>MIVVHAGAIQGRLALWAERSLDGSPPPKPRRGRPPRDPHPLPYPYDAGREGLQAAVSAAAASIRVGSRRLDGLILRSPSAGGLPIPSSSLIGEPPASRAPTRILPWRVTAVLLSPGEAVRLLLACSGQRTLAPGIAVGEDLAFWAALLRVAGDLVARGRFLPDLVGEEETFAARWQPVLQGSDQERLHALARAMPAVARALSNSPAEDAVGEVLAGFVDHLVRSGLQERAADSAQERAADGAAAKRRASRAETPHELWLRALLAPDGRLAGSRDALEPLAAEVREWRRPVEELAGAPFRLCFRLEEPPAPEETGDGEPPAAAEPEQPWRLRYLLQPVPDPSLLVPMEQVWPARSRQARLLAAHGSDPRRYALTALGQAARLVPDVEAGLRQPRPAGCALDATGAYRFLTEHALALEEAGFRVMLPAWWTRGRARARLNLRGRVSGAGSGRSARNGFTLESLVRFDWQAALGDEPLTREELEQLARLKVPLVRLRGRWVQVDGAQIRQVLRFVQEHSGERRPAREVLRAGLGGAAGPGGVPVDGVQATGWIGRLLHQVQERTALEELDPPRGFQGTLRPYQMRGYAWLHFLRRWGLGACLADDMGLGKTIQTLALVQHEREAGETRPVLLVCPTTVLGNWQREASRFTPGLPVMVHHGPERQRGEAFGEAAAGSGLVLTSYALLQKDQALLKTVEWAGVVLDEAQNVKNPETKQARAARSLPAEYRVALTGTPVENHVGDLWSLMEFLNPGLLGSQADFQRRFFLPIQTRQDPEAAARLKQLTGPFILRRVKTDRSIIADLPEKLEMKVFAPLTREQATLYQAVVQEAEEALEASEGMSRRGLVLATLSKLKQVCNHPAQFLQDGSAIEGRSGKLTRLAEMLEEILETGERSLIFTQFAEMGQILRRHLQERFGREVLFLHGAVPKPQRDRMVRRFQEEDDGPPVFVLSLKAGGTGINLTRANHVFHFDRWWNPAVESQATDRAFRIGQERRVEVHAFVCAGTLEERIDRMIEQKRWVAGQVVGTSEAWLTELSNHELRELFALRVEEAVRET</sequence>
<gene>
    <name evidence="5" type="ORF">LIP_3342</name>
</gene>
<dbReference type="SUPFAM" id="SSF52540">
    <property type="entry name" value="P-loop containing nucleoside triphosphate hydrolases"/>
    <property type="match status" value="2"/>
</dbReference>
<reference evidence="6" key="1">
    <citation type="submission" date="2015-07" db="EMBL/GenBank/DDBJ databases">
        <title>Complete genome sequence and phylogenetic analysis of Limnochorda pilosa.</title>
        <authorList>
            <person name="Watanabe M."/>
            <person name="Kojima H."/>
            <person name="Fukui M."/>
        </authorList>
    </citation>
    <scope>NUCLEOTIDE SEQUENCE [LARGE SCALE GENOMIC DNA]</scope>
    <source>
        <strain evidence="6">HC45</strain>
    </source>
</reference>
<organism evidence="5 6">
    <name type="scientific">Limnochorda pilosa</name>
    <dbReference type="NCBI Taxonomy" id="1555112"/>
    <lineage>
        <taxon>Bacteria</taxon>
        <taxon>Bacillati</taxon>
        <taxon>Bacillota</taxon>
        <taxon>Limnochordia</taxon>
        <taxon>Limnochordales</taxon>
        <taxon>Limnochordaceae</taxon>
        <taxon>Limnochorda</taxon>
    </lineage>
</organism>
<dbReference type="PATRIC" id="fig|1555112.3.peg.3376"/>
<evidence type="ECO:0000256" key="1">
    <source>
        <dbReference type="ARBA" id="ARBA00022801"/>
    </source>
</evidence>
<feature type="region of interest" description="Disordered" evidence="2">
    <location>
        <begin position="19"/>
        <end position="46"/>
    </location>
</feature>
<dbReference type="InterPro" id="IPR049730">
    <property type="entry name" value="SNF2/RAD54-like_C"/>
</dbReference>
<feature type="compositionally biased region" description="Basic and acidic residues" evidence="2">
    <location>
        <begin position="229"/>
        <end position="239"/>
    </location>
</feature>
<evidence type="ECO:0000259" key="3">
    <source>
        <dbReference type="PROSITE" id="PS51192"/>
    </source>
</evidence>
<dbReference type="InterPro" id="IPR000330">
    <property type="entry name" value="SNF2_N"/>
</dbReference>
<keyword evidence="6" id="KW-1185">Reference proteome</keyword>
<dbReference type="Pfam" id="PF00176">
    <property type="entry name" value="SNF2-rel_dom"/>
    <property type="match status" value="1"/>
</dbReference>
<dbReference type="Pfam" id="PF00271">
    <property type="entry name" value="Helicase_C"/>
    <property type="match status" value="1"/>
</dbReference>
<dbReference type="EMBL" id="AP014924">
    <property type="protein sequence ID" value="BAS29154.1"/>
    <property type="molecule type" value="Genomic_DNA"/>
</dbReference>
<accession>A0A0K2SQT0</accession>
<dbReference type="OrthoDB" id="9814088at2"/>
<dbReference type="Proteomes" id="UP000065807">
    <property type="component" value="Chromosome"/>
</dbReference>
<dbReference type="CDD" id="cd18793">
    <property type="entry name" value="SF2_C_SNF"/>
    <property type="match status" value="1"/>
</dbReference>
<feature type="region of interest" description="Disordered" evidence="2">
    <location>
        <begin position="229"/>
        <end position="250"/>
    </location>
</feature>
<dbReference type="KEGG" id="lpil:LIP_3342"/>
<dbReference type="Pfam" id="PF12419">
    <property type="entry name" value="DUF3670"/>
    <property type="match status" value="1"/>
</dbReference>
<dbReference type="GO" id="GO:0004386">
    <property type="term" value="F:helicase activity"/>
    <property type="evidence" value="ECO:0007669"/>
    <property type="project" value="UniProtKB-KW"/>
</dbReference>
<dbReference type="InterPro" id="IPR022138">
    <property type="entry name" value="DUF3670"/>
</dbReference>
<dbReference type="PROSITE" id="PS51194">
    <property type="entry name" value="HELICASE_CTER"/>
    <property type="match status" value="1"/>
</dbReference>
<dbReference type="GO" id="GO:0016787">
    <property type="term" value="F:hydrolase activity"/>
    <property type="evidence" value="ECO:0007669"/>
    <property type="project" value="UniProtKB-KW"/>
</dbReference>
<keyword evidence="5" id="KW-0347">Helicase</keyword>
<keyword evidence="1" id="KW-0378">Hydrolase</keyword>
<proteinExistence type="predicted"/>
<dbReference type="AlphaFoldDB" id="A0A0K2SQT0"/>
<dbReference type="FunFam" id="3.40.50.300:FF:000533">
    <property type="entry name" value="Helicase, Snf2 family"/>
    <property type="match status" value="1"/>
</dbReference>
<feature type="domain" description="Helicase C-terminal" evidence="4">
    <location>
        <begin position="876"/>
        <end position="1033"/>
    </location>
</feature>
<dbReference type="CDD" id="cd18012">
    <property type="entry name" value="DEXQc_arch_SWI2_SNF2"/>
    <property type="match status" value="1"/>
</dbReference>
<dbReference type="PANTHER" id="PTHR10799">
    <property type="entry name" value="SNF2/RAD54 HELICASE FAMILY"/>
    <property type="match status" value="1"/>
</dbReference>